<evidence type="ECO:0000313" key="2">
    <source>
        <dbReference type="Proteomes" id="UP000030671"/>
    </source>
</evidence>
<dbReference type="KEGG" id="hir:HETIRDRAFT_115462"/>
<dbReference type="RefSeq" id="XP_009541967.1">
    <property type="nucleotide sequence ID" value="XM_009543672.1"/>
</dbReference>
<dbReference type="GeneID" id="20666483"/>
<proteinExistence type="predicted"/>
<dbReference type="Proteomes" id="UP000030671">
    <property type="component" value="Unassembled WGS sequence"/>
</dbReference>
<organism evidence="1 2">
    <name type="scientific">Heterobasidion irregulare (strain TC 32-1)</name>
    <dbReference type="NCBI Taxonomy" id="747525"/>
    <lineage>
        <taxon>Eukaryota</taxon>
        <taxon>Fungi</taxon>
        <taxon>Dikarya</taxon>
        <taxon>Basidiomycota</taxon>
        <taxon>Agaricomycotina</taxon>
        <taxon>Agaricomycetes</taxon>
        <taxon>Russulales</taxon>
        <taxon>Bondarzewiaceae</taxon>
        <taxon>Heterobasidion</taxon>
        <taxon>Heterobasidion annosum species complex</taxon>
    </lineage>
</organism>
<dbReference type="HOGENOM" id="CLU_503478_0_0_1"/>
<dbReference type="eggNOG" id="ENOG502RCV8">
    <property type="taxonomic scope" value="Eukaryota"/>
</dbReference>
<name>W4KJ32_HETIT</name>
<keyword evidence="2" id="KW-1185">Reference proteome</keyword>
<dbReference type="EMBL" id="KI925455">
    <property type="protein sequence ID" value="ETW85081.1"/>
    <property type="molecule type" value="Genomic_DNA"/>
</dbReference>
<protein>
    <submittedName>
        <fullName evidence="1">Uncharacterized protein</fullName>
    </submittedName>
</protein>
<sequence length="541" mass="61499">MEKKPKDDNRSWPTWTTCSKINLTALSKDNVTSQPPSSEPFNPPEDEKAFRHIVCKRFSLLNLDSVKFGKRLFDCSVLLEHRGDTLGTGVDALDWMFSHPKLRFATRSTLHWGNAHGSIIYSPLRFETGVKTEDSLIDGVLVTGLFNPRGKRPSSRIVPLTSGRDLYSYRLDSTDLRNIPSGRECRIPTLSPFALVKQYHHAKSVQRLGYAKLEHVKREHVQSVIHLVRFQGQTAYGAFVETRIHAFIYLAVVKSIIAIWHSIFQNCQHFCSAVLESQCFLRQIGCDSAGSGIAGSHTYFAALPSTSKVLRLADDQSAALSPCFSEYFGSIERSKEHATMLSFRRVDSGEKSRETLLDLRMFGIPALPNRADPSQTDGWLEIRASESADAWFSLSAISLFFVTMRNRPEELSRKLAAVSMENGMKMLAFGYFEWLEKVAHYHLLNSVMRDYLASLSAQDVEEIMKMETYLSLLADADRAIARAEEKRDTALLSHTKRQRKQEVKRSRKRRDALTSVWELEVKVPMPRARRRGQRDWFATLG</sequence>
<evidence type="ECO:0000313" key="1">
    <source>
        <dbReference type="EMBL" id="ETW85081.1"/>
    </source>
</evidence>
<dbReference type="OrthoDB" id="2947858at2759"/>
<dbReference type="AlphaFoldDB" id="W4KJ32"/>
<reference evidence="1 2" key="1">
    <citation type="journal article" date="2012" name="New Phytol.">
        <title>Insight into trade-off between wood decay and parasitism from the genome of a fungal forest pathogen.</title>
        <authorList>
            <person name="Olson A."/>
            <person name="Aerts A."/>
            <person name="Asiegbu F."/>
            <person name="Belbahri L."/>
            <person name="Bouzid O."/>
            <person name="Broberg A."/>
            <person name="Canback B."/>
            <person name="Coutinho P.M."/>
            <person name="Cullen D."/>
            <person name="Dalman K."/>
            <person name="Deflorio G."/>
            <person name="van Diepen L.T."/>
            <person name="Dunand C."/>
            <person name="Duplessis S."/>
            <person name="Durling M."/>
            <person name="Gonthier P."/>
            <person name="Grimwood J."/>
            <person name="Fossdal C.G."/>
            <person name="Hansson D."/>
            <person name="Henrissat B."/>
            <person name="Hietala A."/>
            <person name="Himmelstrand K."/>
            <person name="Hoffmeister D."/>
            <person name="Hogberg N."/>
            <person name="James T.Y."/>
            <person name="Karlsson M."/>
            <person name="Kohler A."/>
            <person name="Kues U."/>
            <person name="Lee Y.H."/>
            <person name="Lin Y.C."/>
            <person name="Lind M."/>
            <person name="Lindquist E."/>
            <person name="Lombard V."/>
            <person name="Lucas S."/>
            <person name="Lunden K."/>
            <person name="Morin E."/>
            <person name="Murat C."/>
            <person name="Park J."/>
            <person name="Raffaello T."/>
            <person name="Rouze P."/>
            <person name="Salamov A."/>
            <person name="Schmutz J."/>
            <person name="Solheim H."/>
            <person name="Stahlberg J."/>
            <person name="Velez H."/>
            <person name="de Vries R.P."/>
            <person name="Wiebenga A."/>
            <person name="Woodward S."/>
            <person name="Yakovlev I."/>
            <person name="Garbelotto M."/>
            <person name="Martin F."/>
            <person name="Grigoriev I.V."/>
            <person name="Stenlid J."/>
        </authorList>
    </citation>
    <scope>NUCLEOTIDE SEQUENCE [LARGE SCALE GENOMIC DNA]</scope>
    <source>
        <strain evidence="1 2">TC 32-1</strain>
    </source>
</reference>
<accession>W4KJ32</accession>
<gene>
    <name evidence="1" type="ORF">HETIRDRAFT_115462</name>
</gene>
<dbReference type="InParanoid" id="W4KJ32"/>